<dbReference type="InterPro" id="IPR008984">
    <property type="entry name" value="SMAD_FHA_dom_sf"/>
</dbReference>
<keyword evidence="2" id="KW-1185">Reference proteome</keyword>
<evidence type="ECO:0000313" key="2">
    <source>
        <dbReference type="Proteomes" id="UP000320496"/>
    </source>
</evidence>
<gene>
    <name evidence="1" type="ORF">Mal4_22720</name>
</gene>
<dbReference type="RefSeq" id="WP_145369284.1">
    <property type="nucleotide sequence ID" value="NZ_CP036275.1"/>
</dbReference>
<dbReference type="SUPFAM" id="SSF49879">
    <property type="entry name" value="SMAD/FHA domain"/>
    <property type="match status" value="1"/>
</dbReference>
<dbReference type="EMBL" id="CP036275">
    <property type="protein sequence ID" value="QDU37953.1"/>
    <property type="molecule type" value="Genomic_DNA"/>
</dbReference>
<proteinExistence type="predicted"/>
<dbReference type="AlphaFoldDB" id="A0A517Z650"/>
<name>A0A517Z650_9PLAN</name>
<sequence>MRVRLFVVGTGNRSDVIHLEQFPSTLATAADGELTLDPGEPRQTLCDLDEVDGNLVLRDRDDKHRTLVNGLPMASGPLLPGDRLQLGSQQVIVSYERTTPLAPPEAVYHFAE</sequence>
<dbReference type="Gene3D" id="2.60.200.20">
    <property type="match status" value="1"/>
</dbReference>
<evidence type="ECO:0008006" key="3">
    <source>
        <dbReference type="Google" id="ProtNLM"/>
    </source>
</evidence>
<reference evidence="1 2" key="1">
    <citation type="submission" date="2019-02" db="EMBL/GenBank/DDBJ databases">
        <title>Deep-cultivation of Planctomycetes and their phenomic and genomic characterization uncovers novel biology.</title>
        <authorList>
            <person name="Wiegand S."/>
            <person name="Jogler M."/>
            <person name="Boedeker C."/>
            <person name="Pinto D."/>
            <person name="Vollmers J."/>
            <person name="Rivas-Marin E."/>
            <person name="Kohn T."/>
            <person name="Peeters S.H."/>
            <person name="Heuer A."/>
            <person name="Rast P."/>
            <person name="Oberbeckmann S."/>
            <person name="Bunk B."/>
            <person name="Jeske O."/>
            <person name="Meyerdierks A."/>
            <person name="Storesund J.E."/>
            <person name="Kallscheuer N."/>
            <person name="Luecker S."/>
            <person name="Lage O.M."/>
            <person name="Pohl T."/>
            <person name="Merkel B.J."/>
            <person name="Hornburger P."/>
            <person name="Mueller R.-W."/>
            <person name="Bruemmer F."/>
            <person name="Labrenz M."/>
            <person name="Spormann A.M."/>
            <person name="Op den Camp H."/>
            <person name="Overmann J."/>
            <person name="Amann R."/>
            <person name="Jetten M.S.M."/>
            <person name="Mascher T."/>
            <person name="Medema M.H."/>
            <person name="Devos D.P."/>
            <person name="Kaster A.-K."/>
            <person name="Ovreas L."/>
            <person name="Rohde M."/>
            <person name="Galperin M.Y."/>
            <person name="Jogler C."/>
        </authorList>
    </citation>
    <scope>NUCLEOTIDE SEQUENCE [LARGE SCALE GENOMIC DNA]</scope>
    <source>
        <strain evidence="1 2">Mal4</strain>
    </source>
</reference>
<dbReference type="KEGG" id="mri:Mal4_22720"/>
<dbReference type="Proteomes" id="UP000320496">
    <property type="component" value="Chromosome"/>
</dbReference>
<accession>A0A517Z650</accession>
<evidence type="ECO:0000313" key="1">
    <source>
        <dbReference type="EMBL" id="QDU37953.1"/>
    </source>
</evidence>
<organism evidence="1 2">
    <name type="scientific">Maioricimonas rarisocia</name>
    <dbReference type="NCBI Taxonomy" id="2528026"/>
    <lineage>
        <taxon>Bacteria</taxon>
        <taxon>Pseudomonadati</taxon>
        <taxon>Planctomycetota</taxon>
        <taxon>Planctomycetia</taxon>
        <taxon>Planctomycetales</taxon>
        <taxon>Planctomycetaceae</taxon>
        <taxon>Maioricimonas</taxon>
    </lineage>
</organism>
<dbReference type="OrthoDB" id="288750at2"/>
<protein>
    <recommendedName>
        <fullName evidence="3">FHA domain-containing protein</fullName>
    </recommendedName>
</protein>